<feature type="domain" description="DUF2779" evidence="1">
    <location>
        <begin position="365"/>
        <end position="497"/>
    </location>
</feature>
<comment type="caution">
    <text evidence="2">The sequence shown here is derived from an EMBL/GenBank/DDBJ whole genome shotgun (WGS) entry which is preliminary data.</text>
</comment>
<reference evidence="2 3" key="1">
    <citation type="submission" date="2018-05" db="EMBL/GenBank/DDBJ databases">
        <title>Rhodohalobacter halophilus gen. nov., sp. nov., a moderately halophilic member of the family Balneolaceae.</title>
        <authorList>
            <person name="Liu Z.-W."/>
        </authorList>
    </citation>
    <scope>NUCLEOTIDE SEQUENCE [LARGE SCALE GENOMIC DNA]</scope>
    <source>
        <strain evidence="2 3">8A47</strain>
    </source>
</reference>
<dbReference type="InterPro" id="IPR021301">
    <property type="entry name" value="DUF2779"/>
</dbReference>
<evidence type="ECO:0000259" key="1">
    <source>
        <dbReference type="Pfam" id="PF11074"/>
    </source>
</evidence>
<organism evidence="2 3">
    <name type="scientific">Rhodohalobacter mucosus</name>
    <dbReference type="NCBI Taxonomy" id="2079485"/>
    <lineage>
        <taxon>Bacteria</taxon>
        <taxon>Pseudomonadati</taxon>
        <taxon>Balneolota</taxon>
        <taxon>Balneolia</taxon>
        <taxon>Balneolales</taxon>
        <taxon>Balneolaceae</taxon>
        <taxon>Rhodohalobacter</taxon>
    </lineage>
</organism>
<name>A0A316TPB4_9BACT</name>
<dbReference type="RefSeq" id="WP_109647033.1">
    <property type="nucleotide sequence ID" value="NZ_QGGB01000007.1"/>
</dbReference>
<dbReference type="AlphaFoldDB" id="A0A316TPB4"/>
<sequence length="625" mass="71541">MRIYDNTFQQAISCPLKMYHVASKSGGSNSKVAFRHRNKLLLRDVISLQFNNRRFTSDSLSEAEKETSEWLQEDSVTICGAVLRKGIFVTRIPILVKEKDNYTIIQVHGKLRKRSEHDEVQFPVRSRSMANYLLKAAYRSFVLNECMHASSLHTTLCFPNKAYRSTDANLFQSLSRIRENSDTSDLAEQTEELFVTVDATKAVNNVGNAIPELVSHRTFTGMSVKESCKFIEDTPLEDGNILDIGIHRECKYCDFRRMPAGKGDGDGCWRLFFPNHSVVFPDLHVYELIGHGNDTETANGFYYQEQVPASEPFSSFGNIEKLSGEKFTIHKRRMLQLLKSKEVRLPSLWARAGIRELNRLNYPLHFLDFEAATFALPLERGEHPYQPVYFQFSCHTLHKNGTIHHHDWLDLDPERTDVHVSLIEKLSSVPGIEEGTVIQYSQFEYRAMKNILKRFKKNAMRYEAGIDALEQLMRGAGSGNPSRFLDLSRVIEEYYYNCYMNEGIGLKHVLKSILNWQKHEGSDTEKNVKIHDVNIDLFEAHSPDGQPDPYLSLSENDERIGDGSEAMNAWLSLKSGLLGSEEMNVIPALLRRYCALDSYALVILFRHLRSCSVQVKGDKDLIIFK</sequence>
<dbReference type="OrthoDB" id="9783873at2"/>
<protein>
    <recommendedName>
        <fullName evidence="1">DUF2779 domain-containing protein</fullName>
    </recommendedName>
</protein>
<dbReference type="EMBL" id="QGGB01000007">
    <property type="protein sequence ID" value="PWN06240.1"/>
    <property type="molecule type" value="Genomic_DNA"/>
</dbReference>
<gene>
    <name evidence="2" type="ORF">DDZ15_10450</name>
</gene>
<proteinExistence type="predicted"/>
<accession>A0A316TPB4</accession>
<dbReference type="Proteomes" id="UP000245533">
    <property type="component" value="Unassembled WGS sequence"/>
</dbReference>
<evidence type="ECO:0000313" key="3">
    <source>
        <dbReference type="Proteomes" id="UP000245533"/>
    </source>
</evidence>
<dbReference type="Pfam" id="PF11074">
    <property type="entry name" value="DUF2779"/>
    <property type="match status" value="1"/>
</dbReference>
<evidence type="ECO:0000313" key="2">
    <source>
        <dbReference type="EMBL" id="PWN06240.1"/>
    </source>
</evidence>
<keyword evidence="3" id="KW-1185">Reference proteome</keyword>